<protein>
    <submittedName>
        <fullName evidence="1">Uncharacterized protein</fullName>
    </submittedName>
</protein>
<evidence type="ECO:0000313" key="1">
    <source>
        <dbReference type="EMBL" id="MCI24033.1"/>
    </source>
</evidence>
<comment type="caution">
    <text evidence="1">The sequence shown here is derived from an EMBL/GenBank/DDBJ whole genome shotgun (WGS) entry which is preliminary data.</text>
</comment>
<keyword evidence="2" id="KW-1185">Reference proteome</keyword>
<feature type="non-terminal residue" evidence="1">
    <location>
        <position position="66"/>
    </location>
</feature>
<dbReference type="Proteomes" id="UP000265520">
    <property type="component" value="Unassembled WGS sequence"/>
</dbReference>
<accession>A0A392QI13</accession>
<sequence>MIGRGKGKTVGSPMLTNIRREVRVVEEERKVVEGHKSPECKKPKKTIGKVFVLSGEGAGQVDNLIR</sequence>
<reference evidence="1 2" key="1">
    <citation type="journal article" date="2018" name="Front. Plant Sci.">
        <title>Red Clover (Trifolium pratense) and Zigzag Clover (T. medium) - A Picture of Genomic Similarities and Differences.</title>
        <authorList>
            <person name="Dluhosova J."/>
            <person name="Istvanek J."/>
            <person name="Nedelnik J."/>
            <person name="Repkova J."/>
        </authorList>
    </citation>
    <scope>NUCLEOTIDE SEQUENCE [LARGE SCALE GENOMIC DNA]</scope>
    <source>
        <strain evidence="2">cv. 10/8</strain>
        <tissue evidence="1">Leaf</tissue>
    </source>
</reference>
<proteinExistence type="predicted"/>
<dbReference type="EMBL" id="LXQA010139240">
    <property type="protein sequence ID" value="MCI24033.1"/>
    <property type="molecule type" value="Genomic_DNA"/>
</dbReference>
<name>A0A392QI13_9FABA</name>
<organism evidence="1 2">
    <name type="scientific">Trifolium medium</name>
    <dbReference type="NCBI Taxonomy" id="97028"/>
    <lineage>
        <taxon>Eukaryota</taxon>
        <taxon>Viridiplantae</taxon>
        <taxon>Streptophyta</taxon>
        <taxon>Embryophyta</taxon>
        <taxon>Tracheophyta</taxon>
        <taxon>Spermatophyta</taxon>
        <taxon>Magnoliopsida</taxon>
        <taxon>eudicotyledons</taxon>
        <taxon>Gunneridae</taxon>
        <taxon>Pentapetalae</taxon>
        <taxon>rosids</taxon>
        <taxon>fabids</taxon>
        <taxon>Fabales</taxon>
        <taxon>Fabaceae</taxon>
        <taxon>Papilionoideae</taxon>
        <taxon>50 kb inversion clade</taxon>
        <taxon>NPAAA clade</taxon>
        <taxon>Hologalegina</taxon>
        <taxon>IRL clade</taxon>
        <taxon>Trifolieae</taxon>
        <taxon>Trifolium</taxon>
    </lineage>
</organism>
<evidence type="ECO:0000313" key="2">
    <source>
        <dbReference type="Proteomes" id="UP000265520"/>
    </source>
</evidence>
<dbReference type="AlphaFoldDB" id="A0A392QI13"/>